<keyword evidence="3" id="KW-0418">Kinase</keyword>
<feature type="binding site" evidence="1">
    <location>
        <position position="74"/>
    </location>
    <ligand>
        <name>ATP</name>
        <dbReference type="ChEBI" id="CHEBI:30616"/>
    </ligand>
</feature>
<name>A0A481ZBK2_9VIRU</name>
<gene>
    <name evidence="3" type="ORF">LCPAC401_00970</name>
</gene>
<reference evidence="3" key="1">
    <citation type="journal article" date="2019" name="MBio">
        <title>Virus Genomes from Deep Sea Sediments Expand the Ocean Megavirome and Support Independent Origins of Viral Gigantism.</title>
        <authorList>
            <person name="Backstrom D."/>
            <person name="Yutin N."/>
            <person name="Jorgensen S.L."/>
            <person name="Dharamshi J."/>
            <person name="Homa F."/>
            <person name="Zaremba-Niedwiedzka K."/>
            <person name="Spang A."/>
            <person name="Wolf Y.I."/>
            <person name="Koonin E.V."/>
            <person name="Ettema T.J."/>
        </authorList>
    </citation>
    <scope>NUCLEOTIDE SEQUENCE</scope>
</reference>
<protein>
    <submittedName>
        <fullName evidence="3">Protein kinase</fullName>
    </submittedName>
</protein>
<dbReference type="GO" id="GO:0004672">
    <property type="term" value="F:protein kinase activity"/>
    <property type="evidence" value="ECO:0007669"/>
    <property type="project" value="InterPro"/>
</dbReference>
<keyword evidence="1" id="KW-0547">Nucleotide-binding</keyword>
<dbReference type="InterPro" id="IPR017441">
    <property type="entry name" value="Protein_kinase_ATP_BS"/>
</dbReference>
<dbReference type="SUPFAM" id="SSF56112">
    <property type="entry name" value="Protein kinase-like (PK-like)"/>
    <property type="match status" value="1"/>
</dbReference>
<feature type="domain" description="Protein kinase" evidence="2">
    <location>
        <begin position="45"/>
        <end position="422"/>
    </location>
</feature>
<organism evidence="3">
    <name type="scientific">Pithovirus LCPAC401</name>
    <dbReference type="NCBI Taxonomy" id="2506595"/>
    <lineage>
        <taxon>Viruses</taxon>
        <taxon>Pithoviruses</taxon>
    </lineage>
</organism>
<dbReference type="PROSITE" id="PS50011">
    <property type="entry name" value="PROTEIN_KINASE_DOM"/>
    <property type="match status" value="1"/>
</dbReference>
<dbReference type="EMBL" id="MK500577">
    <property type="protein sequence ID" value="QBK92459.1"/>
    <property type="molecule type" value="Genomic_DNA"/>
</dbReference>
<keyword evidence="3" id="KW-0808">Transferase</keyword>
<dbReference type="Gene3D" id="1.10.510.10">
    <property type="entry name" value="Transferase(Phosphotransferase) domain 1"/>
    <property type="match status" value="1"/>
</dbReference>
<dbReference type="InterPro" id="IPR000719">
    <property type="entry name" value="Prot_kinase_dom"/>
</dbReference>
<keyword evidence="1" id="KW-0067">ATP-binding</keyword>
<dbReference type="InterPro" id="IPR011009">
    <property type="entry name" value="Kinase-like_dom_sf"/>
</dbReference>
<proteinExistence type="predicted"/>
<sequence length="422" mass="48240">MAHLTPYAVMRERSSYITELLDNNEEVVDIISNQSSLCDEIFGSISLIDILGTGEFSHVLGGRLEDKKDLIAIKIPHDRLEITSVEVNEIKETLGSFASRNSEFNERLIIKLNGGNPNRIVKRGEKLKFPIFARRCLTKENISLKTFKIPKGSYLCRNTIYSEFLIGLLCSVLATTRSINFMDIMDLSMCSGPEENTDLLNATYLFQEKMINSLQHGSIKIDDSILIQVFHAIACYQENYAISHNDLHTGNVFYTTNTFSEETTHVSLVLDDITLYIPKPEYIIKIGDFGHSCKYSDPMIFNYKVVNSGYPNIPVNYSEFYDLGTFIMTTLFSDPFPLLFKCISYILIHDTYLGSESEYRTFFIDEYHQLNKYFISSTGRPRLHMLNELPFSGMNAYKLLRSSVFDKFRNKPIGIIEEAATI</sequence>
<accession>A0A481ZBK2</accession>
<evidence type="ECO:0000259" key="2">
    <source>
        <dbReference type="PROSITE" id="PS50011"/>
    </source>
</evidence>
<evidence type="ECO:0000313" key="3">
    <source>
        <dbReference type="EMBL" id="QBK92459.1"/>
    </source>
</evidence>
<dbReference type="GO" id="GO:0005524">
    <property type="term" value="F:ATP binding"/>
    <property type="evidence" value="ECO:0007669"/>
    <property type="project" value="UniProtKB-UniRule"/>
</dbReference>
<evidence type="ECO:0000256" key="1">
    <source>
        <dbReference type="PROSITE-ProRule" id="PRU10141"/>
    </source>
</evidence>
<dbReference type="PROSITE" id="PS00107">
    <property type="entry name" value="PROTEIN_KINASE_ATP"/>
    <property type="match status" value="1"/>
</dbReference>